<evidence type="ECO:0000313" key="2">
    <source>
        <dbReference type="EMBL" id="AVP97558.1"/>
    </source>
</evidence>
<proteinExistence type="predicted"/>
<name>A0A2P1PRU7_9GAMM</name>
<dbReference type="AlphaFoldDB" id="A0A2P1PRU7"/>
<evidence type="ECO:0000313" key="3">
    <source>
        <dbReference type="Proteomes" id="UP000241074"/>
    </source>
</evidence>
<evidence type="ECO:0000256" key="1">
    <source>
        <dbReference type="SAM" id="Phobius"/>
    </source>
</evidence>
<reference evidence="2 3" key="1">
    <citation type="submission" date="2018-03" db="EMBL/GenBank/DDBJ databases">
        <title>Ahniella affigens gen. nov., sp. nov., a gammaproteobacterium isolated from sandy soil near a stream.</title>
        <authorList>
            <person name="Ko Y."/>
            <person name="Kim J.-H."/>
        </authorList>
    </citation>
    <scope>NUCLEOTIDE SEQUENCE [LARGE SCALE GENOMIC DNA]</scope>
    <source>
        <strain evidence="2 3">D13</strain>
    </source>
</reference>
<dbReference type="EMBL" id="CP027860">
    <property type="protein sequence ID" value="AVP97558.1"/>
    <property type="molecule type" value="Genomic_DNA"/>
</dbReference>
<accession>A0A2P1PRU7</accession>
<dbReference type="Proteomes" id="UP000241074">
    <property type="component" value="Chromosome"/>
</dbReference>
<organism evidence="2 3">
    <name type="scientific">Ahniella affigens</name>
    <dbReference type="NCBI Taxonomy" id="2021234"/>
    <lineage>
        <taxon>Bacteria</taxon>
        <taxon>Pseudomonadati</taxon>
        <taxon>Pseudomonadota</taxon>
        <taxon>Gammaproteobacteria</taxon>
        <taxon>Lysobacterales</taxon>
        <taxon>Rhodanobacteraceae</taxon>
        <taxon>Ahniella</taxon>
    </lineage>
</organism>
<dbReference type="KEGG" id="xba:C7S18_10280"/>
<protein>
    <submittedName>
        <fullName evidence="2">Uncharacterized protein</fullName>
    </submittedName>
</protein>
<reference evidence="2 3" key="2">
    <citation type="submission" date="2018-03" db="EMBL/GenBank/DDBJ databases">
        <authorList>
            <person name="Keele B.F."/>
        </authorList>
    </citation>
    <scope>NUCLEOTIDE SEQUENCE [LARGE SCALE GENOMIC DNA]</scope>
    <source>
        <strain evidence="2 3">D13</strain>
    </source>
</reference>
<keyword evidence="1" id="KW-0812">Transmembrane</keyword>
<keyword evidence="1" id="KW-1133">Transmembrane helix</keyword>
<gene>
    <name evidence="2" type="ORF">C7S18_10280</name>
</gene>
<keyword evidence="1" id="KW-0472">Membrane</keyword>
<feature type="transmembrane region" description="Helical" evidence="1">
    <location>
        <begin position="63"/>
        <end position="86"/>
    </location>
</feature>
<sequence length="196" mass="21638">MNRRYIQKNDIVMKYLRGELSVAQQTEFEQFYLDDPDTLDELEAASALKTHLSRRTTHGARRWLSVPTLVCSAASLLLGIAVMLPLKFGAAPVVQPNIRTISFDSNRGADSVVQFDRLPGERLILLRLPIATSEDGLTLLLTRNGDTILETTGLASDYMGDVLLVVPAALFSNQPTLVTLRRPDGTVLTEEQISVN</sequence>
<keyword evidence="3" id="KW-1185">Reference proteome</keyword>